<dbReference type="OrthoDB" id="20385at2759"/>
<dbReference type="VEuPathDB" id="AmoebaDB:DICPUDRAFT_97742"/>
<organism evidence="2 3">
    <name type="scientific">Dictyostelium purpureum</name>
    <name type="common">Slime mold</name>
    <dbReference type="NCBI Taxonomy" id="5786"/>
    <lineage>
        <taxon>Eukaryota</taxon>
        <taxon>Amoebozoa</taxon>
        <taxon>Evosea</taxon>
        <taxon>Eumycetozoa</taxon>
        <taxon>Dictyostelia</taxon>
        <taxon>Dictyosteliales</taxon>
        <taxon>Dictyosteliaceae</taxon>
        <taxon>Dictyostelium</taxon>
    </lineage>
</organism>
<feature type="transmembrane region" description="Helical" evidence="1">
    <location>
        <begin position="90"/>
        <end position="107"/>
    </location>
</feature>
<feature type="transmembrane region" description="Helical" evidence="1">
    <location>
        <begin position="150"/>
        <end position="170"/>
    </location>
</feature>
<feature type="transmembrane region" description="Helical" evidence="1">
    <location>
        <begin position="21"/>
        <end position="40"/>
    </location>
</feature>
<proteinExistence type="predicted"/>
<name>F0ZJE9_DICPU</name>
<dbReference type="InParanoid" id="F0ZJE9"/>
<sequence length="291" mass="33141">MWALYIGISKHRLFKKFDDTYIYSITFIMYGIMMTFALLADSFSNNFGNSLKLFVGIADVDLTSTVGTFFLYCGLSDLGIINPKSFKTKLIFIFNSIILLFSWYYAFEYSGSKSGIWSFVLYEVVVGISCGIYLVLQVVYLLRNNRLEKILWLIAAGVTGGVGLGITLYSHKWCEYFGARLSSSYAWFFLSDVAMLLIAKYIVSSRGNDELEKKYNKCCFSSSNEESENDEESNYPGIKYQPAQPQGAFFTLQSQPQPQPQPILLQQPQGGYILLHSQIPSQQPTQYYFKQ</sequence>
<protein>
    <recommendedName>
        <fullName evidence="4">Transmembrane protein</fullName>
    </recommendedName>
</protein>
<dbReference type="EMBL" id="GL871042">
    <property type="protein sequence ID" value="EGC35970.1"/>
    <property type="molecule type" value="Genomic_DNA"/>
</dbReference>
<dbReference type="eggNOG" id="ENOG502ST5A">
    <property type="taxonomic scope" value="Eukaryota"/>
</dbReference>
<feature type="transmembrane region" description="Helical" evidence="1">
    <location>
        <begin position="185"/>
        <end position="203"/>
    </location>
</feature>
<evidence type="ECO:0008006" key="4">
    <source>
        <dbReference type="Google" id="ProtNLM"/>
    </source>
</evidence>
<evidence type="ECO:0000313" key="3">
    <source>
        <dbReference type="Proteomes" id="UP000001064"/>
    </source>
</evidence>
<dbReference type="AlphaFoldDB" id="F0ZJE9"/>
<accession>F0ZJE9</accession>
<keyword evidence="1" id="KW-1133">Transmembrane helix</keyword>
<reference evidence="3" key="1">
    <citation type="journal article" date="2011" name="Genome Biol.">
        <title>Comparative genomics of the social amoebae Dictyostelium discoideum and Dictyostelium purpureum.</title>
        <authorList>
            <consortium name="US DOE Joint Genome Institute (JGI-PGF)"/>
            <person name="Sucgang R."/>
            <person name="Kuo A."/>
            <person name="Tian X."/>
            <person name="Salerno W."/>
            <person name="Parikh A."/>
            <person name="Feasley C.L."/>
            <person name="Dalin E."/>
            <person name="Tu H."/>
            <person name="Huang E."/>
            <person name="Barry K."/>
            <person name="Lindquist E."/>
            <person name="Shapiro H."/>
            <person name="Bruce D."/>
            <person name="Schmutz J."/>
            <person name="Salamov A."/>
            <person name="Fey P."/>
            <person name="Gaudet P."/>
            <person name="Anjard C."/>
            <person name="Babu M.M."/>
            <person name="Basu S."/>
            <person name="Bushmanova Y."/>
            <person name="van der Wel H."/>
            <person name="Katoh-Kurasawa M."/>
            <person name="Dinh C."/>
            <person name="Coutinho P.M."/>
            <person name="Saito T."/>
            <person name="Elias M."/>
            <person name="Schaap P."/>
            <person name="Kay R.R."/>
            <person name="Henrissat B."/>
            <person name="Eichinger L."/>
            <person name="Rivero F."/>
            <person name="Putnam N.H."/>
            <person name="West C.M."/>
            <person name="Loomis W.F."/>
            <person name="Chisholm R.L."/>
            <person name="Shaulsky G."/>
            <person name="Strassmann J.E."/>
            <person name="Queller D.C."/>
            <person name="Kuspa A."/>
            <person name="Grigoriev I.V."/>
        </authorList>
    </citation>
    <scope>NUCLEOTIDE SEQUENCE [LARGE SCALE GENOMIC DNA]</scope>
    <source>
        <strain evidence="3">QSDP1</strain>
    </source>
</reference>
<dbReference type="Proteomes" id="UP000001064">
    <property type="component" value="Unassembled WGS sequence"/>
</dbReference>
<keyword evidence="1" id="KW-0472">Membrane</keyword>
<dbReference type="OMA" id="HEGESEF"/>
<feature type="transmembrane region" description="Helical" evidence="1">
    <location>
        <begin position="119"/>
        <end position="143"/>
    </location>
</feature>
<dbReference type="FunCoup" id="F0ZJE9">
    <property type="interactions" value="398"/>
</dbReference>
<evidence type="ECO:0000313" key="2">
    <source>
        <dbReference type="EMBL" id="EGC35970.1"/>
    </source>
</evidence>
<feature type="transmembrane region" description="Helical" evidence="1">
    <location>
        <begin position="60"/>
        <end position="78"/>
    </location>
</feature>
<keyword evidence="3" id="KW-1185">Reference proteome</keyword>
<dbReference type="RefSeq" id="XP_003287543.1">
    <property type="nucleotide sequence ID" value="XM_003287495.1"/>
</dbReference>
<dbReference type="GeneID" id="10500481"/>
<evidence type="ECO:0000256" key="1">
    <source>
        <dbReference type="SAM" id="Phobius"/>
    </source>
</evidence>
<dbReference type="KEGG" id="dpp:DICPUDRAFT_97742"/>
<gene>
    <name evidence="2" type="ORF">DICPUDRAFT_97742</name>
</gene>
<keyword evidence="1" id="KW-0812">Transmembrane</keyword>